<dbReference type="GO" id="GO:0016020">
    <property type="term" value="C:membrane"/>
    <property type="evidence" value="ECO:0007669"/>
    <property type="project" value="InterPro"/>
</dbReference>
<comment type="caution">
    <text evidence="3">The sequence shown here is derived from an EMBL/GenBank/DDBJ whole genome shotgun (WGS) entry which is preliminary data.</text>
</comment>
<dbReference type="Pfam" id="PF03412">
    <property type="entry name" value="Peptidase_C39"/>
    <property type="match status" value="1"/>
</dbReference>
<dbReference type="GO" id="GO:0006508">
    <property type="term" value="P:proteolysis"/>
    <property type="evidence" value="ECO:0007669"/>
    <property type="project" value="InterPro"/>
</dbReference>
<organism evidence="3 4">
    <name type="scientific">Rhodoferax lacus</name>
    <dbReference type="NCBI Taxonomy" id="2184758"/>
    <lineage>
        <taxon>Bacteria</taxon>
        <taxon>Pseudomonadati</taxon>
        <taxon>Pseudomonadota</taxon>
        <taxon>Betaproteobacteria</taxon>
        <taxon>Burkholderiales</taxon>
        <taxon>Comamonadaceae</taxon>
        <taxon>Rhodoferax</taxon>
    </lineage>
</organism>
<dbReference type="GO" id="GO:0008233">
    <property type="term" value="F:peptidase activity"/>
    <property type="evidence" value="ECO:0007669"/>
    <property type="project" value="InterPro"/>
</dbReference>
<proteinExistence type="predicted"/>
<feature type="chain" id="PRO_5017547629" evidence="1">
    <location>
        <begin position="22"/>
        <end position="228"/>
    </location>
</feature>
<evidence type="ECO:0000256" key="1">
    <source>
        <dbReference type="SAM" id="SignalP"/>
    </source>
</evidence>
<evidence type="ECO:0000259" key="2">
    <source>
        <dbReference type="PROSITE" id="PS50990"/>
    </source>
</evidence>
<dbReference type="Gene3D" id="3.90.70.10">
    <property type="entry name" value="Cysteine proteinases"/>
    <property type="match status" value="1"/>
</dbReference>
<dbReference type="OrthoDB" id="13401at2"/>
<gene>
    <name evidence="3" type="ORF">DIC66_22300</name>
</gene>
<dbReference type="Proteomes" id="UP000260665">
    <property type="component" value="Unassembled WGS sequence"/>
</dbReference>
<sequence>MKALCISTILWLCLACANVQAGTLQMVGMGVGSFDVPVTSLRESRFLATTRQQYDFSCGSAAVATLLTYHYNYPVSERAVFEDMYERGNQEKIRREGFSLLDIKAYLGRKDFVADAFELPLAKLLESGLPALVLISEKGYNHFVVVKGIQDGRVLIGDPSSGTHAMSQVAFEKIWQSRLLFVIHNKQDQARFNNSAEWRVAPRAPLASGLSSDPSTALSWPKLGPGDY</sequence>
<protein>
    <submittedName>
        <fullName evidence="3">Peptidase C39</fullName>
    </submittedName>
</protein>
<reference evidence="3 4" key="1">
    <citation type="submission" date="2018-05" db="EMBL/GenBank/DDBJ databases">
        <title>Rhodoferax soyangensis sp.nov., isolated from an oligotrophic freshwater lake.</title>
        <authorList>
            <person name="Park M."/>
        </authorList>
    </citation>
    <scope>NUCLEOTIDE SEQUENCE [LARGE SCALE GENOMIC DNA]</scope>
    <source>
        <strain evidence="3 4">IMCC26218</strain>
    </source>
</reference>
<evidence type="ECO:0000313" key="3">
    <source>
        <dbReference type="EMBL" id="RFO94672.1"/>
    </source>
</evidence>
<name>A0A3E1R6I1_9BURK</name>
<feature type="domain" description="Peptidase C39" evidence="2">
    <location>
        <begin position="52"/>
        <end position="182"/>
    </location>
</feature>
<evidence type="ECO:0000313" key="4">
    <source>
        <dbReference type="Proteomes" id="UP000260665"/>
    </source>
</evidence>
<dbReference type="InterPro" id="IPR005074">
    <property type="entry name" value="Peptidase_C39"/>
</dbReference>
<dbReference type="GO" id="GO:0005524">
    <property type="term" value="F:ATP binding"/>
    <property type="evidence" value="ECO:0007669"/>
    <property type="project" value="InterPro"/>
</dbReference>
<dbReference type="PROSITE" id="PS50990">
    <property type="entry name" value="PEPTIDASE_C39"/>
    <property type="match status" value="1"/>
</dbReference>
<dbReference type="EMBL" id="QFZK01000035">
    <property type="protein sequence ID" value="RFO94672.1"/>
    <property type="molecule type" value="Genomic_DNA"/>
</dbReference>
<dbReference type="CDD" id="cd02423">
    <property type="entry name" value="Peptidase_C39G"/>
    <property type="match status" value="1"/>
</dbReference>
<accession>A0A3E1R6I1</accession>
<keyword evidence="4" id="KW-1185">Reference proteome</keyword>
<keyword evidence="1" id="KW-0732">Signal</keyword>
<dbReference type="RefSeq" id="WP_117180386.1">
    <property type="nucleotide sequence ID" value="NZ_QFZK01000035.1"/>
</dbReference>
<dbReference type="AlphaFoldDB" id="A0A3E1R6I1"/>
<feature type="signal peptide" evidence="1">
    <location>
        <begin position="1"/>
        <end position="21"/>
    </location>
</feature>